<dbReference type="KEGG" id="nbe:Back2_20220"/>
<sequence>MGGWIKIDDRAWTASTWLFDAVMRTIASQTTSTTLRAQCEEIEKEHLGALNLQDLSPGDQAEVRRVLAAGFVDRLDEQHPGFDPRSKPSAFWIIAELVELAQ</sequence>
<gene>
    <name evidence="1" type="ORF">Back2_20220</name>
</gene>
<protein>
    <submittedName>
        <fullName evidence="1">Uncharacterized protein</fullName>
    </submittedName>
</protein>
<organism evidence="1 2">
    <name type="scientific">Nocardioides baekrokdamisoli</name>
    <dbReference type="NCBI Taxonomy" id="1804624"/>
    <lineage>
        <taxon>Bacteria</taxon>
        <taxon>Bacillati</taxon>
        <taxon>Actinomycetota</taxon>
        <taxon>Actinomycetes</taxon>
        <taxon>Propionibacteriales</taxon>
        <taxon>Nocardioidaceae</taxon>
        <taxon>Nocardioides</taxon>
    </lineage>
</organism>
<proteinExistence type="predicted"/>
<dbReference type="Proteomes" id="UP000271573">
    <property type="component" value="Chromosome"/>
</dbReference>
<dbReference type="OrthoDB" id="495728at2"/>
<dbReference type="RefSeq" id="WP_125569113.1">
    <property type="nucleotide sequence ID" value="NZ_AP019307.1"/>
</dbReference>
<name>A0A3G9INW4_9ACTN</name>
<evidence type="ECO:0000313" key="2">
    <source>
        <dbReference type="Proteomes" id="UP000271573"/>
    </source>
</evidence>
<accession>A0A3G9INW4</accession>
<keyword evidence="2" id="KW-1185">Reference proteome</keyword>
<evidence type="ECO:0000313" key="1">
    <source>
        <dbReference type="EMBL" id="BBH17735.1"/>
    </source>
</evidence>
<dbReference type="AlphaFoldDB" id="A0A3G9INW4"/>
<reference evidence="1 2" key="1">
    <citation type="submission" date="2018-11" db="EMBL/GenBank/DDBJ databases">
        <title>Complete genome sequence of Nocardioides baekrokdamisoli strain KCTC 39748.</title>
        <authorList>
            <person name="Kang S.W."/>
            <person name="Lee K.C."/>
            <person name="Kim K.K."/>
            <person name="Kim J.S."/>
            <person name="Kim D.S."/>
            <person name="Ko S.H."/>
            <person name="Yang S.H."/>
            <person name="Shin Y.K."/>
            <person name="Lee J.S."/>
        </authorList>
    </citation>
    <scope>NUCLEOTIDE SEQUENCE [LARGE SCALE GENOMIC DNA]</scope>
    <source>
        <strain evidence="1 2">KCTC 39748</strain>
    </source>
</reference>
<dbReference type="EMBL" id="AP019307">
    <property type="protein sequence ID" value="BBH17735.1"/>
    <property type="molecule type" value="Genomic_DNA"/>
</dbReference>